<dbReference type="Gene3D" id="3.40.50.620">
    <property type="entry name" value="HUPs"/>
    <property type="match status" value="2"/>
</dbReference>
<evidence type="ECO:0000256" key="1">
    <source>
        <dbReference type="ARBA" id="ARBA00008791"/>
    </source>
</evidence>
<keyword evidence="4" id="KW-1185">Reference proteome</keyword>
<dbReference type="RefSeq" id="WP_119049182.1">
    <property type="nucleotide sequence ID" value="NZ_CP032157.1"/>
</dbReference>
<dbReference type="KEGG" id="pseg:D3H65_04825"/>
<dbReference type="SUPFAM" id="SSF52402">
    <property type="entry name" value="Adenine nucleotide alpha hydrolases-like"/>
    <property type="match status" value="2"/>
</dbReference>
<organism evidence="3 4">
    <name type="scientific">Paraflavitalea soli</name>
    <dbReference type="NCBI Taxonomy" id="2315862"/>
    <lineage>
        <taxon>Bacteria</taxon>
        <taxon>Pseudomonadati</taxon>
        <taxon>Bacteroidota</taxon>
        <taxon>Chitinophagia</taxon>
        <taxon>Chitinophagales</taxon>
        <taxon>Chitinophagaceae</taxon>
        <taxon>Paraflavitalea</taxon>
    </lineage>
</organism>
<sequence>MALEQMIRNILVPTDYSDASLNALESAIDIARRNQSLLQILHVEETDGEHLGPVKLPLSDHAREVAEAMAVGILQKHGIGAGAIFQKGFAGPAIVQTAFEKKSDLIILGAHGASGMREQFIGTTAYYVVKYAHCPVLIIPEGSKWLDFKNILFPHRTSFGSFKRYEFIKAMSSDQRASIEIFALSVDSDTVEGHALELMTHRLNEGGKLPAITLSVQFREHKNIPREVLDRADRMQADLLVLSPAVDVINKQFFIGPFCQRIMHHAKMPVLYVR</sequence>
<dbReference type="Pfam" id="PF00582">
    <property type="entry name" value="Usp"/>
    <property type="match status" value="1"/>
</dbReference>
<dbReference type="PANTHER" id="PTHR46268:SF6">
    <property type="entry name" value="UNIVERSAL STRESS PROTEIN UP12"/>
    <property type="match status" value="1"/>
</dbReference>
<dbReference type="CDD" id="cd00293">
    <property type="entry name" value="USP-like"/>
    <property type="match status" value="1"/>
</dbReference>
<evidence type="ECO:0000313" key="4">
    <source>
        <dbReference type="Proteomes" id="UP000263900"/>
    </source>
</evidence>
<evidence type="ECO:0000313" key="3">
    <source>
        <dbReference type="EMBL" id="AXY73344.1"/>
    </source>
</evidence>
<dbReference type="PANTHER" id="PTHR46268">
    <property type="entry name" value="STRESS RESPONSE PROTEIN NHAX"/>
    <property type="match status" value="1"/>
</dbReference>
<accession>A0A3B7MG66</accession>
<dbReference type="InterPro" id="IPR014729">
    <property type="entry name" value="Rossmann-like_a/b/a_fold"/>
</dbReference>
<dbReference type="AlphaFoldDB" id="A0A3B7MG66"/>
<dbReference type="InterPro" id="IPR006015">
    <property type="entry name" value="Universal_stress_UspA"/>
</dbReference>
<dbReference type="InterPro" id="IPR006016">
    <property type="entry name" value="UspA"/>
</dbReference>
<proteinExistence type="inferred from homology"/>
<evidence type="ECO:0000259" key="2">
    <source>
        <dbReference type="Pfam" id="PF00582"/>
    </source>
</evidence>
<dbReference type="Proteomes" id="UP000263900">
    <property type="component" value="Chromosome"/>
</dbReference>
<dbReference type="EMBL" id="CP032157">
    <property type="protein sequence ID" value="AXY73344.1"/>
    <property type="molecule type" value="Genomic_DNA"/>
</dbReference>
<gene>
    <name evidence="3" type="ORF">D3H65_04825</name>
</gene>
<reference evidence="3 4" key="1">
    <citation type="submission" date="2018-09" db="EMBL/GenBank/DDBJ databases">
        <title>Genome sequencing of strain 6GH32-13.</title>
        <authorList>
            <person name="Weon H.-Y."/>
            <person name="Heo J."/>
            <person name="Kwon S.-W."/>
        </authorList>
    </citation>
    <scope>NUCLEOTIDE SEQUENCE [LARGE SCALE GENOMIC DNA]</scope>
    <source>
        <strain evidence="3 4">5GH32-13</strain>
    </source>
</reference>
<comment type="similarity">
    <text evidence="1">Belongs to the universal stress protein A family.</text>
</comment>
<dbReference type="OrthoDB" id="9788959at2"/>
<name>A0A3B7MG66_9BACT</name>
<protein>
    <submittedName>
        <fullName evidence="3">Universal stress protein</fullName>
    </submittedName>
</protein>
<dbReference type="PRINTS" id="PR01438">
    <property type="entry name" value="UNVRSLSTRESS"/>
</dbReference>
<feature type="domain" description="UspA" evidence="2">
    <location>
        <begin position="6"/>
        <end position="140"/>
    </location>
</feature>